<dbReference type="NCBIfam" id="NF008865">
    <property type="entry name" value="PRK11898.1"/>
    <property type="match status" value="1"/>
</dbReference>
<evidence type="ECO:0000256" key="4">
    <source>
        <dbReference type="ARBA" id="ARBA00023141"/>
    </source>
</evidence>
<keyword evidence="5 8" id="KW-0584">Phenylalanine biosynthesis</keyword>
<dbReference type="GO" id="GO:0047769">
    <property type="term" value="F:arogenate dehydratase activity"/>
    <property type="evidence" value="ECO:0007669"/>
    <property type="project" value="UniProtKB-UniRule"/>
</dbReference>
<dbReference type="Gene3D" id="3.40.190.10">
    <property type="entry name" value="Periplasmic binding protein-like II"/>
    <property type="match status" value="2"/>
</dbReference>
<evidence type="ECO:0000313" key="11">
    <source>
        <dbReference type="EMBL" id="SZX64167.1"/>
    </source>
</evidence>
<comment type="subcellular location">
    <subcellularLocation>
        <location evidence="8">Plastid</location>
        <location evidence="8">Chloroplast stroma</location>
    </subcellularLocation>
</comment>
<evidence type="ECO:0000259" key="9">
    <source>
        <dbReference type="PROSITE" id="PS51171"/>
    </source>
</evidence>
<dbReference type="PANTHER" id="PTHR21022">
    <property type="entry name" value="PREPHENATE DEHYDRATASE P PROTEIN"/>
    <property type="match status" value="1"/>
</dbReference>
<gene>
    <name evidence="11" type="ORF">BQ4739_LOCUS4688</name>
    <name evidence="12" type="ORF">BQ4739_LOCUS8897</name>
</gene>
<keyword evidence="8" id="KW-0934">Plastid</keyword>
<dbReference type="CDD" id="cd04905">
    <property type="entry name" value="ACT_CM-PDT"/>
    <property type="match status" value="1"/>
</dbReference>
<evidence type="ECO:0000256" key="1">
    <source>
        <dbReference type="ARBA" id="ARBA00004741"/>
    </source>
</evidence>
<keyword evidence="3 8" id="KW-0028">Amino-acid biosynthesis</keyword>
<reference evidence="12 13" key="1">
    <citation type="submission" date="2016-10" db="EMBL/GenBank/DDBJ databases">
        <authorList>
            <person name="Cai Z."/>
        </authorList>
    </citation>
    <scope>NUCLEOTIDE SEQUENCE [LARGE SCALE GENOMIC DNA]</scope>
</reference>
<keyword evidence="8" id="KW-0150">Chloroplast</keyword>
<evidence type="ECO:0000256" key="3">
    <source>
        <dbReference type="ARBA" id="ARBA00022605"/>
    </source>
</evidence>
<dbReference type="GO" id="GO:0009570">
    <property type="term" value="C:chloroplast stroma"/>
    <property type="evidence" value="ECO:0007669"/>
    <property type="project" value="UniProtKB-SubCell"/>
</dbReference>
<evidence type="ECO:0000256" key="6">
    <source>
        <dbReference type="ARBA" id="ARBA00023239"/>
    </source>
</evidence>
<evidence type="ECO:0000313" key="13">
    <source>
        <dbReference type="Proteomes" id="UP000256970"/>
    </source>
</evidence>
<protein>
    <recommendedName>
        <fullName evidence="8">Arogenate dehydratase</fullName>
        <ecNumber evidence="8">4.2.1.91</ecNumber>
    </recommendedName>
</protein>
<dbReference type="STRING" id="3088.A0A383VSR4"/>
<dbReference type="AlphaFoldDB" id="A0A383VSR4"/>
<evidence type="ECO:0000259" key="10">
    <source>
        <dbReference type="PROSITE" id="PS51671"/>
    </source>
</evidence>
<dbReference type="FunFam" id="3.40.190.10:FF:000031">
    <property type="entry name" value="Arogenate dehydratase"/>
    <property type="match status" value="1"/>
</dbReference>
<accession>A0A383VSR4</accession>
<keyword evidence="13" id="KW-1185">Reference proteome</keyword>
<dbReference type="Proteomes" id="UP000256970">
    <property type="component" value="Unassembled WGS sequence"/>
</dbReference>
<comment type="pathway">
    <text evidence="1">Amino-acid biosynthesis; L-phenylalanine biosynthesis; phenylpyruvate from prephenate: step 1/1.</text>
</comment>
<keyword evidence="8" id="KW-0809">Transit peptide</keyword>
<dbReference type="CDD" id="cd13631">
    <property type="entry name" value="PBP2_Ct-PDT_like"/>
    <property type="match status" value="1"/>
</dbReference>
<dbReference type="EMBL" id="FNXT01000866">
    <property type="protein sequence ID" value="SZX68555.1"/>
    <property type="molecule type" value="Genomic_DNA"/>
</dbReference>
<dbReference type="Pfam" id="PF00800">
    <property type="entry name" value="PDT"/>
    <property type="match status" value="1"/>
</dbReference>
<dbReference type="EMBL" id="FNXT01000373">
    <property type="protein sequence ID" value="SZX64167.1"/>
    <property type="molecule type" value="Genomic_DNA"/>
</dbReference>
<dbReference type="PROSITE" id="PS00857">
    <property type="entry name" value="PREPHENATE_DEHYDR_1"/>
    <property type="match status" value="1"/>
</dbReference>
<evidence type="ECO:0000313" key="12">
    <source>
        <dbReference type="EMBL" id="SZX68555.1"/>
    </source>
</evidence>
<dbReference type="PIRSF" id="PIRSF001500">
    <property type="entry name" value="Chor_mut_pdt_Ppr"/>
    <property type="match status" value="1"/>
</dbReference>
<evidence type="ECO:0000256" key="5">
    <source>
        <dbReference type="ARBA" id="ARBA00023222"/>
    </source>
</evidence>
<dbReference type="FunFam" id="3.30.70.260:FF:000012">
    <property type="entry name" value="Prephenate dehydratase"/>
    <property type="match status" value="1"/>
</dbReference>
<dbReference type="UniPathway" id="UPA00121">
    <property type="reaction ID" value="UER00344"/>
</dbReference>
<dbReference type="EC" id="4.2.1.91" evidence="8"/>
<comment type="catalytic activity">
    <reaction evidence="7">
        <text>prephenate + H(+) = 3-phenylpyruvate + CO2 + H2O</text>
        <dbReference type="Rhea" id="RHEA:21648"/>
        <dbReference type="ChEBI" id="CHEBI:15377"/>
        <dbReference type="ChEBI" id="CHEBI:15378"/>
        <dbReference type="ChEBI" id="CHEBI:16526"/>
        <dbReference type="ChEBI" id="CHEBI:18005"/>
        <dbReference type="ChEBI" id="CHEBI:29934"/>
        <dbReference type="EC" id="4.2.1.51"/>
    </reaction>
</comment>
<evidence type="ECO:0000256" key="2">
    <source>
        <dbReference type="ARBA" id="ARBA00004929"/>
    </source>
</evidence>
<dbReference type="InterPro" id="IPR002912">
    <property type="entry name" value="ACT_dom"/>
</dbReference>
<dbReference type="Gene3D" id="3.30.70.260">
    <property type="match status" value="1"/>
</dbReference>
<dbReference type="GO" id="GO:0004664">
    <property type="term" value="F:prephenate dehydratase activity"/>
    <property type="evidence" value="ECO:0007669"/>
    <property type="project" value="UniProtKB-EC"/>
</dbReference>
<keyword evidence="4 8" id="KW-0057">Aromatic amino acid biosynthesis</keyword>
<dbReference type="PROSITE" id="PS00858">
    <property type="entry name" value="PREPHENATE_DEHYDR_2"/>
    <property type="match status" value="1"/>
</dbReference>
<comment type="function">
    <text evidence="8">Converts the prephenate produced from the shikimate-chorismate pathway into phenylalanine.</text>
</comment>
<evidence type="ECO:0000256" key="8">
    <source>
        <dbReference type="RuleBase" id="RU363004"/>
    </source>
</evidence>
<dbReference type="InterPro" id="IPR001086">
    <property type="entry name" value="Preph_deHydtase"/>
</dbReference>
<dbReference type="PROSITE" id="PS51671">
    <property type="entry name" value="ACT"/>
    <property type="match status" value="1"/>
</dbReference>
<dbReference type="SUPFAM" id="SSF53850">
    <property type="entry name" value="Periplasmic binding protein-like II"/>
    <property type="match status" value="1"/>
</dbReference>
<feature type="domain" description="ACT" evidence="10">
    <location>
        <begin position="237"/>
        <end position="330"/>
    </location>
</feature>
<organism evidence="12 13">
    <name type="scientific">Tetradesmus obliquus</name>
    <name type="common">Green alga</name>
    <name type="synonym">Acutodesmus obliquus</name>
    <dbReference type="NCBI Taxonomy" id="3088"/>
    <lineage>
        <taxon>Eukaryota</taxon>
        <taxon>Viridiplantae</taxon>
        <taxon>Chlorophyta</taxon>
        <taxon>core chlorophytes</taxon>
        <taxon>Chlorophyceae</taxon>
        <taxon>CS clade</taxon>
        <taxon>Sphaeropleales</taxon>
        <taxon>Scenedesmaceae</taxon>
        <taxon>Tetradesmus</taxon>
    </lineage>
</organism>
<comment type="catalytic activity">
    <reaction evidence="8">
        <text>L-arogenate + H(+) = L-phenylalanine + CO2 + H2O</text>
        <dbReference type="Rhea" id="RHEA:12536"/>
        <dbReference type="ChEBI" id="CHEBI:15377"/>
        <dbReference type="ChEBI" id="CHEBI:15378"/>
        <dbReference type="ChEBI" id="CHEBI:16526"/>
        <dbReference type="ChEBI" id="CHEBI:58095"/>
        <dbReference type="ChEBI" id="CHEBI:58180"/>
        <dbReference type="EC" id="4.2.1.91"/>
    </reaction>
</comment>
<name>A0A383VSR4_TETOB</name>
<feature type="domain" description="Prephenate dehydratase" evidence="9">
    <location>
        <begin position="44"/>
        <end position="219"/>
    </location>
</feature>
<dbReference type="InterPro" id="IPR018528">
    <property type="entry name" value="Preph_deHydtase_CS"/>
</dbReference>
<dbReference type="PANTHER" id="PTHR21022:SF19">
    <property type="entry name" value="PREPHENATE DEHYDRATASE-RELATED"/>
    <property type="match status" value="1"/>
</dbReference>
<dbReference type="PROSITE" id="PS51171">
    <property type="entry name" value="PREPHENATE_DEHYDR_3"/>
    <property type="match status" value="1"/>
</dbReference>
<keyword evidence="6 8" id="KW-0456">Lyase</keyword>
<proteinExistence type="predicted"/>
<dbReference type="InterPro" id="IPR045865">
    <property type="entry name" value="ACT-like_dom_sf"/>
</dbReference>
<sequence>MSQRQPQQLVPGMQPAVLTMDSLLRAAEQTVPQGAGEASKFRYRAAYQGVPGAYSEMAACKACPDAEPVPCEQFEVAFQALSQWTTDWAVLPIENSLGGSIHAVYDLLLRYRLHIVGETSIAVNHCLLALPGTKLSDLTRVLSHPQALAQTDTYLRKLGVVKEAVDDTAGAAQMVARQQLQGVGAVASRRAAELYGLDILDEDIQDAKDNVTRFIKLARDPLLSREGEGEATPFKTSIVFSLKEGPGQLFKALSVFALRDIDMTKIESRPMRTNPIVLTKPEGAAQAGKQRFNYLFYIDFVGALSDPVCQNALRHLQESAPFMRVLGSYPMELQLGGLDSNTPFDSINEH</sequence>
<dbReference type="InterPro" id="IPR008242">
    <property type="entry name" value="Chor_mutase/pphenate_deHydtase"/>
</dbReference>
<comment type="pathway">
    <text evidence="2 8">Amino-acid biosynthesis; L-phenylalanine biosynthesis; L-phenylalanine from L-arogenate: step 1/1.</text>
</comment>
<evidence type="ECO:0000256" key="7">
    <source>
        <dbReference type="ARBA" id="ARBA00047848"/>
    </source>
</evidence>
<dbReference type="GO" id="GO:0009094">
    <property type="term" value="P:L-phenylalanine biosynthetic process"/>
    <property type="evidence" value="ECO:0007669"/>
    <property type="project" value="UniProtKB-UniPathway"/>
</dbReference>
<dbReference type="SUPFAM" id="SSF55021">
    <property type="entry name" value="ACT-like"/>
    <property type="match status" value="1"/>
</dbReference>